<dbReference type="EMBL" id="NAJQ01000103">
    <property type="protein sequence ID" value="TKA78862.1"/>
    <property type="molecule type" value="Genomic_DNA"/>
</dbReference>
<feature type="compositionally biased region" description="Acidic residues" evidence="1">
    <location>
        <begin position="130"/>
        <end position="139"/>
    </location>
</feature>
<dbReference type="OrthoDB" id="552755at2759"/>
<sequence>MSDSELSTPANIPADAQIAECIRRVVRNALKADEEITVRIARTRAETELGLDTGFLKDDDTWKGRSKDIITAASEEPLSPELPKKSAPKKSEPKKSAPKPKVKAAPSKKRKSDEIPPRSKRQKEAATPESDGELSDGLEADSKSDDLFEIRSSLEPELRKTIAMEKAAKEHEAATSGSSEDGGVTVPDANGKPADEEDEPPKDDESDFSSVIDEPPPKKKRQAKSTPPSASTSKSKKSTKPAKAGKELTPDEEEMRRLQGWLVKCGIRKVWSKELAKFDTSKQKLKHLKGLLDDVGLTCRYSNEKAAQIKEARELAAEIEAAKEFNDQWGQKKGRGDEEDEEESEEDAKPRRLRPKGLVDFGDSGDECSD</sequence>
<evidence type="ECO:0000313" key="3">
    <source>
        <dbReference type="Proteomes" id="UP000309340"/>
    </source>
</evidence>
<comment type="caution">
    <text evidence="2">The sequence shown here is derived from an EMBL/GenBank/DDBJ whole genome shotgun (WGS) entry which is preliminary data.</text>
</comment>
<keyword evidence="3" id="KW-1185">Reference proteome</keyword>
<feature type="compositionally biased region" description="Basic residues" evidence="1">
    <location>
        <begin position="96"/>
        <end position="110"/>
    </location>
</feature>
<dbReference type="PANTHER" id="PTHR15410">
    <property type="entry name" value="HIRA-INTERACTING PROTEIN 3"/>
    <property type="match status" value="1"/>
</dbReference>
<feature type="compositionally biased region" description="Basic and acidic residues" evidence="1">
    <location>
        <begin position="244"/>
        <end position="255"/>
    </location>
</feature>
<dbReference type="PANTHER" id="PTHR15410:SF2">
    <property type="entry name" value="HIRA-INTERACTING PROTEIN 3"/>
    <property type="match status" value="1"/>
</dbReference>
<evidence type="ECO:0000256" key="1">
    <source>
        <dbReference type="SAM" id="MobiDB-lite"/>
    </source>
</evidence>
<dbReference type="GO" id="GO:0005634">
    <property type="term" value="C:nucleus"/>
    <property type="evidence" value="ECO:0007669"/>
    <property type="project" value="TreeGrafter"/>
</dbReference>
<dbReference type="InterPro" id="IPR037647">
    <property type="entry name" value="HIRIP3"/>
</dbReference>
<proteinExistence type="predicted"/>
<gene>
    <name evidence="2" type="ORF">B0A55_03817</name>
</gene>
<protein>
    <submittedName>
        <fullName evidence="2">Uncharacterized protein</fullName>
    </submittedName>
</protein>
<name>A0A4U0XNB7_9PEZI</name>
<feature type="region of interest" description="Disordered" evidence="1">
    <location>
        <begin position="323"/>
        <end position="370"/>
    </location>
</feature>
<dbReference type="AlphaFoldDB" id="A0A4U0XNB7"/>
<accession>A0A4U0XNB7</accession>
<dbReference type="STRING" id="329884.A0A4U0XNB7"/>
<feature type="compositionally biased region" description="Acidic residues" evidence="1">
    <location>
        <begin position="195"/>
        <end position="207"/>
    </location>
</feature>
<feature type="compositionally biased region" description="Acidic residues" evidence="1">
    <location>
        <begin position="337"/>
        <end position="346"/>
    </location>
</feature>
<evidence type="ECO:0000313" key="2">
    <source>
        <dbReference type="EMBL" id="TKA78862.1"/>
    </source>
</evidence>
<reference evidence="2 3" key="1">
    <citation type="submission" date="2017-03" db="EMBL/GenBank/DDBJ databases">
        <title>Genomes of endolithic fungi from Antarctica.</title>
        <authorList>
            <person name="Coleine C."/>
            <person name="Masonjones S."/>
            <person name="Stajich J.E."/>
        </authorList>
    </citation>
    <scope>NUCLEOTIDE SEQUENCE [LARGE SCALE GENOMIC DNA]</scope>
    <source>
        <strain evidence="2 3">CCFEE 5184</strain>
    </source>
</reference>
<feature type="compositionally biased region" description="Basic and acidic residues" evidence="1">
    <location>
        <begin position="55"/>
        <end position="68"/>
    </location>
</feature>
<dbReference type="Proteomes" id="UP000309340">
    <property type="component" value="Unassembled WGS sequence"/>
</dbReference>
<feature type="compositionally biased region" description="Basic and acidic residues" evidence="1">
    <location>
        <begin position="140"/>
        <end position="173"/>
    </location>
</feature>
<feature type="compositionally biased region" description="Low complexity" evidence="1">
    <location>
        <begin position="224"/>
        <end position="233"/>
    </location>
</feature>
<feature type="compositionally biased region" description="Basic and acidic residues" evidence="1">
    <location>
        <begin position="111"/>
        <end position="126"/>
    </location>
</feature>
<feature type="region of interest" description="Disordered" evidence="1">
    <location>
        <begin position="43"/>
        <end position="255"/>
    </location>
</feature>
<organism evidence="2 3">
    <name type="scientific">Friedmanniomyces simplex</name>
    <dbReference type="NCBI Taxonomy" id="329884"/>
    <lineage>
        <taxon>Eukaryota</taxon>
        <taxon>Fungi</taxon>
        <taxon>Dikarya</taxon>
        <taxon>Ascomycota</taxon>
        <taxon>Pezizomycotina</taxon>
        <taxon>Dothideomycetes</taxon>
        <taxon>Dothideomycetidae</taxon>
        <taxon>Mycosphaerellales</taxon>
        <taxon>Teratosphaeriaceae</taxon>
        <taxon>Friedmanniomyces</taxon>
    </lineage>
</organism>